<keyword evidence="1 2" id="KW-0121">Carboxypeptidase</keyword>
<keyword evidence="1" id="KW-0479">Metal-binding</keyword>
<dbReference type="PANTHER" id="PTHR34217">
    <property type="entry name" value="METAL-DEPENDENT CARBOXYPEPTIDASE"/>
    <property type="match status" value="1"/>
</dbReference>
<keyword evidence="3" id="KW-1185">Reference proteome</keyword>
<comment type="catalytic activity">
    <reaction evidence="1">
        <text>Release of a C-terminal amino acid with broad specificity, except for -Pro.</text>
        <dbReference type="EC" id="3.4.17.19"/>
    </reaction>
</comment>
<dbReference type="PIRSF" id="PIRSF006615">
    <property type="entry name" value="Zn_crbxpep_Taq"/>
    <property type="match status" value="1"/>
</dbReference>
<dbReference type="Proteomes" id="UP001549145">
    <property type="component" value="Unassembled WGS sequence"/>
</dbReference>
<dbReference type="PROSITE" id="PS52034">
    <property type="entry name" value="PEPTIDASE_M32"/>
    <property type="match status" value="1"/>
</dbReference>
<name>A0ABV2L4X0_9HYPH</name>
<organism evidence="2 3">
    <name type="scientific">Methylobacterium goesingense</name>
    <dbReference type="NCBI Taxonomy" id="243690"/>
    <lineage>
        <taxon>Bacteria</taxon>
        <taxon>Pseudomonadati</taxon>
        <taxon>Pseudomonadota</taxon>
        <taxon>Alphaproteobacteria</taxon>
        <taxon>Hyphomicrobiales</taxon>
        <taxon>Methylobacteriaceae</taxon>
        <taxon>Methylobacterium</taxon>
    </lineage>
</organism>
<dbReference type="InterPro" id="IPR001333">
    <property type="entry name" value="Peptidase_M32_Taq"/>
</dbReference>
<dbReference type="RefSeq" id="WP_354465647.1">
    <property type="nucleotide sequence ID" value="NZ_JBEPMM010000005.1"/>
</dbReference>
<comment type="caution">
    <text evidence="2">The sequence shown here is derived from an EMBL/GenBank/DDBJ whole genome shotgun (WGS) entry which is preliminary data.</text>
</comment>
<dbReference type="CDD" id="cd06460">
    <property type="entry name" value="M32_Taq"/>
    <property type="match status" value="1"/>
</dbReference>
<reference evidence="2 3" key="1">
    <citation type="submission" date="2024-06" db="EMBL/GenBank/DDBJ databases">
        <title>Genomic Encyclopedia of Type Strains, Phase IV (KMG-IV): sequencing the most valuable type-strain genomes for metagenomic binning, comparative biology and taxonomic classification.</title>
        <authorList>
            <person name="Goeker M."/>
        </authorList>
    </citation>
    <scope>NUCLEOTIDE SEQUENCE [LARGE SCALE GENOMIC DNA]</scope>
    <source>
        <strain evidence="2 3">DSM 21331</strain>
    </source>
</reference>
<evidence type="ECO:0000313" key="2">
    <source>
        <dbReference type="EMBL" id="MET3692867.1"/>
    </source>
</evidence>
<keyword evidence="1 2" id="KW-0378">Hydrolase</keyword>
<keyword evidence="1" id="KW-0645">Protease</keyword>
<keyword evidence="1" id="KW-0482">Metalloprotease</keyword>
<dbReference type="SUPFAM" id="SSF55486">
    <property type="entry name" value="Metalloproteases ('zincins'), catalytic domain"/>
    <property type="match status" value="1"/>
</dbReference>
<dbReference type="Pfam" id="PF02074">
    <property type="entry name" value="Peptidase_M32"/>
    <property type="match status" value="1"/>
</dbReference>
<dbReference type="EC" id="3.4.17.19" evidence="1"/>
<sequence length="498" mass="53494">MQAYQTLAGRFARLGALGDAAGILSWDRETLMPDGAADMRAEQLAQLAVIGHEILTAPETGDLIGRALDEAATLGEWERANLREMRRTYLHAAAVPADLVAASSRAASQSGMIWREARARSDFAMLAPALAETLRLGREVGAAKGAAFGLDPYDALLDGYDPGMRRAAIDPLFETLRAELPGLVAAVRERQAAEPAPLPLPGPFPVAAQKALGERLMRAVGFDVTRGRLDVSLHPFCGGATDDVRITTRYDEADASGALMGVLHETGHALYEQGLPPAWRHQPVGAARGMTLHESQSLLVEMQACRSAEFCAYLAPALGETFGGAGPAWTPENLHRRYTRVEPGFIRVDADEVTYPAHILLRYTLERAMVAGDLAVADLPGAFNDGLRDLLGLTVPDDRRGCLQDIHWPGGSFGYFPTYTLGAMAAAQLFRAACAAVPSIPNDLASGDFAALRGWLRTNVHARASLLETDELLREATGKPLGADNFLRHLRARYLGAS</sequence>
<dbReference type="PANTHER" id="PTHR34217:SF1">
    <property type="entry name" value="CARBOXYPEPTIDASE 1"/>
    <property type="match status" value="1"/>
</dbReference>
<comment type="function">
    <text evidence="1">Broad specificity carboxypetidase that releases amino acids sequentially from the C-terminus, including neutral, aromatic, polar and basic residues.</text>
</comment>
<proteinExistence type="inferred from homology"/>
<evidence type="ECO:0000256" key="1">
    <source>
        <dbReference type="PIRNR" id="PIRNR006615"/>
    </source>
</evidence>
<dbReference type="EMBL" id="JBEPMM010000005">
    <property type="protein sequence ID" value="MET3692867.1"/>
    <property type="molecule type" value="Genomic_DNA"/>
</dbReference>
<dbReference type="PRINTS" id="PR00998">
    <property type="entry name" value="CRBOXYPTASET"/>
</dbReference>
<comment type="similarity">
    <text evidence="1">Belongs to the peptidase M32 family.</text>
</comment>
<dbReference type="Gene3D" id="1.10.1370.30">
    <property type="match status" value="1"/>
</dbReference>
<protein>
    <recommendedName>
        <fullName evidence="1">Metal-dependent carboxypeptidase</fullName>
        <ecNumber evidence="1">3.4.17.19</ecNumber>
    </recommendedName>
</protein>
<accession>A0ABV2L4X0</accession>
<evidence type="ECO:0000313" key="3">
    <source>
        <dbReference type="Proteomes" id="UP001549145"/>
    </source>
</evidence>
<dbReference type="GO" id="GO:0004180">
    <property type="term" value="F:carboxypeptidase activity"/>
    <property type="evidence" value="ECO:0007669"/>
    <property type="project" value="UniProtKB-KW"/>
</dbReference>
<gene>
    <name evidence="2" type="ORF">ABID43_002407</name>
</gene>